<dbReference type="AlphaFoldDB" id="A0A0R1SDA8"/>
<evidence type="ECO:0008006" key="3">
    <source>
        <dbReference type="Google" id="ProtNLM"/>
    </source>
</evidence>
<evidence type="ECO:0000313" key="1">
    <source>
        <dbReference type="EMBL" id="KRL67159.1"/>
    </source>
</evidence>
<dbReference type="PATRIC" id="fig|1423739.3.peg.2864"/>
<name>A0A0R1SDA8_9LACO</name>
<evidence type="ECO:0000313" key="2">
    <source>
        <dbReference type="Proteomes" id="UP000052013"/>
    </source>
</evidence>
<dbReference type="RefSeq" id="WP_057864332.1">
    <property type="nucleotide sequence ID" value="NZ_AZEY01000034.1"/>
</dbReference>
<proteinExistence type="predicted"/>
<protein>
    <recommendedName>
        <fullName evidence="3">Nuclease-associated modular DNA-binding 1 domain-containing protein</fullName>
    </recommendedName>
</protein>
<sequence length="277" mass="32329">MKAITYQGITFTTYQQAADFIGISKVGFSKRFQKYKAGIYSLDNLFKSCHPNKKEISYHGKKFNSYVEAAKYIGSTPETFGRRHKQYENGEISLDKLFRRTKYTPYELPAYHGRKFTIKKEAASFLKISQTALTRRLKYYHSGKYDLDDLFSKTPNEIRNRHAKKTPLQFADQTFDTYQQAADYVGISQPAFSNRMKKYYLGSYAFNQVFEAPKHTHGNVIKYKDHTFYTYKAASEFIGISYNSFSKRLKKYKSDAITLDELFAKPDVFRTNQNKFG</sequence>
<accession>A0A0R1SDA8</accession>
<dbReference type="Proteomes" id="UP000052013">
    <property type="component" value="Unassembled WGS sequence"/>
</dbReference>
<organism evidence="1 2">
    <name type="scientific">Lentilactobacillus diolivorans DSM 14421</name>
    <dbReference type="NCBI Taxonomy" id="1423739"/>
    <lineage>
        <taxon>Bacteria</taxon>
        <taxon>Bacillati</taxon>
        <taxon>Bacillota</taxon>
        <taxon>Bacilli</taxon>
        <taxon>Lactobacillales</taxon>
        <taxon>Lactobacillaceae</taxon>
        <taxon>Lentilactobacillus</taxon>
    </lineage>
</organism>
<dbReference type="EMBL" id="AZEY01000034">
    <property type="protein sequence ID" value="KRL67159.1"/>
    <property type="molecule type" value="Genomic_DNA"/>
</dbReference>
<gene>
    <name evidence="1" type="ORF">FC85_GL002757</name>
</gene>
<reference evidence="1 2" key="1">
    <citation type="journal article" date="2015" name="Genome Announc.">
        <title>Expanding the biotechnology potential of lactobacilli through comparative genomics of 213 strains and associated genera.</title>
        <authorList>
            <person name="Sun Z."/>
            <person name="Harris H.M."/>
            <person name="McCann A."/>
            <person name="Guo C."/>
            <person name="Argimon S."/>
            <person name="Zhang W."/>
            <person name="Yang X."/>
            <person name="Jeffery I.B."/>
            <person name="Cooney J.C."/>
            <person name="Kagawa T.F."/>
            <person name="Liu W."/>
            <person name="Song Y."/>
            <person name="Salvetti E."/>
            <person name="Wrobel A."/>
            <person name="Rasinkangas P."/>
            <person name="Parkhill J."/>
            <person name="Rea M.C."/>
            <person name="O'Sullivan O."/>
            <person name="Ritari J."/>
            <person name="Douillard F.P."/>
            <person name="Paul Ross R."/>
            <person name="Yang R."/>
            <person name="Briner A.E."/>
            <person name="Felis G.E."/>
            <person name="de Vos W.M."/>
            <person name="Barrangou R."/>
            <person name="Klaenhammer T.R."/>
            <person name="Caufield P.W."/>
            <person name="Cui Y."/>
            <person name="Zhang H."/>
            <person name="O'Toole P.W."/>
        </authorList>
    </citation>
    <scope>NUCLEOTIDE SEQUENCE [LARGE SCALE GENOMIC DNA]</scope>
    <source>
        <strain evidence="1 2">DSM 14421</strain>
    </source>
</reference>
<comment type="caution">
    <text evidence="1">The sequence shown here is derived from an EMBL/GenBank/DDBJ whole genome shotgun (WGS) entry which is preliminary data.</text>
</comment>